<dbReference type="Gene3D" id="3.40.50.300">
    <property type="entry name" value="P-loop containing nucleotide triphosphate hydrolases"/>
    <property type="match status" value="2"/>
</dbReference>
<comment type="similarity">
    <text evidence="2">Belongs to the SMC family. SMC2 subfamily.</text>
</comment>
<evidence type="ECO:0000256" key="13">
    <source>
        <dbReference type="SAM" id="MobiDB-lite"/>
    </source>
</evidence>
<feature type="coiled-coil region" evidence="12">
    <location>
        <begin position="415"/>
        <end position="449"/>
    </location>
</feature>
<dbReference type="SUPFAM" id="SSF52540">
    <property type="entry name" value="P-loop containing nucleoside triphosphate hydrolases"/>
    <property type="match status" value="1"/>
</dbReference>
<dbReference type="GO" id="GO:0007076">
    <property type="term" value="P:mitotic chromosome condensation"/>
    <property type="evidence" value="ECO:0007669"/>
    <property type="project" value="UniProtKB-ARBA"/>
</dbReference>
<dbReference type="Proteomes" id="UP000198372">
    <property type="component" value="Unassembled WGS sequence"/>
</dbReference>
<organism evidence="15 16">
    <name type="scientific">Microbotryum intermedium</name>
    <dbReference type="NCBI Taxonomy" id="269621"/>
    <lineage>
        <taxon>Eukaryota</taxon>
        <taxon>Fungi</taxon>
        <taxon>Dikarya</taxon>
        <taxon>Basidiomycota</taxon>
        <taxon>Pucciniomycotina</taxon>
        <taxon>Microbotryomycetes</taxon>
        <taxon>Microbotryales</taxon>
        <taxon>Microbotryaceae</taxon>
        <taxon>Microbotryum</taxon>
    </lineage>
</organism>
<protein>
    <recommendedName>
        <fullName evidence="11">Structural maintenance of chromosomes protein</fullName>
    </recommendedName>
</protein>
<evidence type="ECO:0000256" key="10">
    <source>
        <dbReference type="ARBA" id="ARBA00023306"/>
    </source>
</evidence>
<feature type="coiled-coil region" evidence="12">
    <location>
        <begin position="691"/>
        <end position="728"/>
    </location>
</feature>
<dbReference type="PIRSF" id="PIRSF005719">
    <property type="entry name" value="SMC"/>
    <property type="match status" value="1"/>
</dbReference>
<keyword evidence="10" id="KW-0131">Cell cycle</keyword>
<comment type="subcellular location">
    <subcellularLocation>
        <location evidence="1 11">Nucleus</location>
    </subcellularLocation>
</comment>
<dbReference type="EMBL" id="FMSP01000005">
    <property type="protein sequence ID" value="SCV70452.1"/>
    <property type="molecule type" value="Genomic_DNA"/>
</dbReference>
<dbReference type="InterPro" id="IPR003395">
    <property type="entry name" value="RecF/RecN/SMC_N"/>
</dbReference>
<dbReference type="SUPFAM" id="SSF75553">
    <property type="entry name" value="Smc hinge domain"/>
    <property type="match status" value="1"/>
</dbReference>
<dbReference type="InterPro" id="IPR036277">
    <property type="entry name" value="SMC_hinge_sf"/>
</dbReference>
<keyword evidence="16" id="KW-1185">Reference proteome</keyword>
<keyword evidence="8" id="KW-0226">DNA condensation</keyword>
<dbReference type="InterPro" id="IPR027120">
    <property type="entry name" value="Smc2_ABC"/>
</dbReference>
<feature type="region of interest" description="Disordered" evidence="13">
    <location>
        <begin position="1191"/>
        <end position="1211"/>
    </location>
</feature>
<dbReference type="Gene3D" id="1.20.1060.20">
    <property type="match status" value="1"/>
</dbReference>
<dbReference type="OrthoDB" id="10255539at2759"/>
<dbReference type="GO" id="GO:0051301">
    <property type="term" value="P:cell division"/>
    <property type="evidence" value="ECO:0007669"/>
    <property type="project" value="UniProtKB-KW"/>
</dbReference>
<reference evidence="16" key="1">
    <citation type="submission" date="2016-09" db="EMBL/GenBank/DDBJ databases">
        <authorList>
            <person name="Jeantristanb JTB J.-T."/>
            <person name="Ricardo R."/>
        </authorList>
    </citation>
    <scope>NUCLEOTIDE SEQUENCE [LARGE SCALE GENOMIC DNA]</scope>
</reference>
<keyword evidence="7 12" id="KW-0175">Coiled coil</keyword>
<evidence type="ECO:0000256" key="2">
    <source>
        <dbReference type="ARBA" id="ARBA00005231"/>
    </source>
</evidence>
<feature type="coiled-coil region" evidence="12">
    <location>
        <begin position="758"/>
        <end position="995"/>
    </location>
</feature>
<dbReference type="FunFam" id="3.40.50.300:FF:000278">
    <property type="entry name" value="Structural maintenance of chromosomes 2"/>
    <property type="match status" value="1"/>
</dbReference>
<dbReference type="CDD" id="cd03273">
    <property type="entry name" value="ABC_SMC2_euk"/>
    <property type="match status" value="1"/>
</dbReference>
<dbReference type="GO" id="GO:0005694">
    <property type="term" value="C:chromosome"/>
    <property type="evidence" value="ECO:0007669"/>
    <property type="project" value="InterPro"/>
</dbReference>
<dbReference type="Gene3D" id="3.30.70.1620">
    <property type="match status" value="1"/>
</dbReference>
<evidence type="ECO:0000256" key="1">
    <source>
        <dbReference type="ARBA" id="ARBA00004123"/>
    </source>
</evidence>
<evidence type="ECO:0000313" key="16">
    <source>
        <dbReference type="Proteomes" id="UP000198372"/>
    </source>
</evidence>
<gene>
    <name evidence="15" type="ORF">BQ2448_1846</name>
</gene>
<dbReference type="GO" id="GO:0005634">
    <property type="term" value="C:nucleus"/>
    <property type="evidence" value="ECO:0007669"/>
    <property type="project" value="UniProtKB-SubCell"/>
</dbReference>
<dbReference type="Pfam" id="PF02463">
    <property type="entry name" value="SMC_N"/>
    <property type="match status" value="2"/>
</dbReference>
<dbReference type="Gene3D" id="1.10.287.1490">
    <property type="match status" value="1"/>
</dbReference>
<dbReference type="InterPro" id="IPR010935">
    <property type="entry name" value="SMC_hinge"/>
</dbReference>
<keyword evidence="4" id="KW-0547">Nucleotide-binding</keyword>
<dbReference type="Pfam" id="PF06470">
    <property type="entry name" value="SMC_hinge"/>
    <property type="match status" value="1"/>
</dbReference>
<accession>A0A238F9A5</accession>
<evidence type="ECO:0000256" key="11">
    <source>
        <dbReference type="PIRNR" id="PIRNR005719"/>
    </source>
</evidence>
<evidence type="ECO:0000256" key="12">
    <source>
        <dbReference type="SAM" id="Coils"/>
    </source>
</evidence>
<dbReference type="STRING" id="269621.A0A238F9A5"/>
<evidence type="ECO:0000256" key="6">
    <source>
        <dbReference type="ARBA" id="ARBA00022840"/>
    </source>
</evidence>
<name>A0A238F9A5_9BASI</name>
<evidence type="ECO:0000313" key="15">
    <source>
        <dbReference type="EMBL" id="SCV70452.1"/>
    </source>
</evidence>
<dbReference type="AlphaFoldDB" id="A0A238F9A5"/>
<evidence type="ECO:0000259" key="14">
    <source>
        <dbReference type="SMART" id="SM00968"/>
    </source>
</evidence>
<evidence type="ECO:0000256" key="4">
    <source>
        <dbReference type="ARBA" id="ARBA00022741"/>
    </source>
</evidence>
<evidence type="ECO:0000256" key="7">
    <source>
        <dbReference type="ARBA" id="ARBA00023054"/>
    </source>
</evidence>
<evidence type="ECO:0000256" key="3">
    <source>
        <dbReference type="ARBA" id="ARBA00022618"/>
    </source>
</evidence>
<evidence type="ECO:0000256" key="8">
    <source>
        <dbReference type="ARBA" id="ARBA00023067"/>
    </source>
</evidence>
<dbReference type="SMART" id="SM00968">
    <property type="entry name" value="SMC_hinge"/>
    <property type="match status" value="1"/>
</dbReference>
<keyword evidence="6" id="KW-0067">ATP-binding</keyword>
<dbReference type="GO" id="GO:0016887">
    <property type="term" value="F:ATP hydrolysis activity"/>
    <property type="evidence" value="ECO:0007669"/>
    <property type="project" value="InterPro"/>
</dbReference>
<dbReference type="PANTHER" id="PTHR43977">
    <property type="entry name" value="STRUCTURAL MAINTENANCE OF CHROMOSOMES PROTEIN 3"/>
    <property type="match status" value="1"/>
</dbReference>
<keyword evidence="5" id="KW-0498">Mitosis</keyword>
<feature type="coiled-coil region" evidence="12">
    <location>
        <begin position="263"/>
        <end position="363"/>
    </location>
</feature>
<dbReference type="FunFam" id="3.40.50.300:FF:000385">
    <property type="entry name" value="Structural maintenance of chromosomes 2"/>
    <property type="match status" value="1"/>
</dbReference>
<keyword evidence="3" id="KW-0132">Cell division</keyword>
<keyword evidence="9 11" id="KW-0539">Nucleus</keyword>
<evidence type="ECO:0000256" key="5">
    <source>
        <dbReference type="ARBA" id="ARBA00022776"/>
    </source>
</evidence>
<evidence type="ECO:0000256" key="9">
    <source>
        <dbReference type="ARBA" id="ARBA00023242"/>
    </source>
</evidence>
<dbReference type="GO" id="GO:0005524">
    <property type="term" value="F:ATP binding"/>
    <property type="evidence" value="ECO:0007669"/>
    <property type="project" value="UniProtKB-KW"/>
</dbReference>
<dbReference type="InterPro" id="IPR027417">
    <property type="entry name" value="P-loop_NTPase"/>
</dbReference>
<feature type="domain" description="SMC hinge" evidence="14">
    <location>
        <begin position="533"/>
        <end position="653"/>
    </location>
</feature>
<sequence length="1226" mass="136506">MRITELVLDGFKSYPVRTSISGWDSSFNAITGLNGSGKSNILDSICFVLGITNLTTIPTSAPTLRQVRASNLLDLIYKRGQAGVTRASVTIVFDNSDKSKAPVGFEAHPEISVTRQIALNGTSKYLICGHRSTQAAVQNLFQSVQLNINNPNFLIMQGKITKVLNMRPQEILSMIEEAAGTSMFEEKKDKAVKTMAKKEKRLDEIQDLLKEEIVPKLDRLREEKRVFLEFQKKASELERLSRLVVAWEWLEVVRKLKEGGVAVEKSEKRLEKAVEGKARMDKEVERMEKDVVEIEKRREKELAKGGKVARLEQEQTELAKECSKFEAQVDIMAGNIKDEQTRVAQLETNAKELASSRKEREQSSKQAAHQFASLKASYDATTASLKASEDLLQTLLTGISSSSDESTSSGFMGQLAKAKELASNLGTEAERAKARIEHLQKELKEKEPRAKKAASEGTGLVSELEAAKKERATLEAALGKLGWDEDKETQLRENRDVEGKAVRKLLEERDAIKSNLAQLDFSYTVPHRGFDQSQVKGLVANLVSLDESNFHAATALEVAAGGRLYNVVVQDENVGSDLIKGGQMRKRVTFIPLNKIKASVASKEALRTVSKVSPKTKLALSMVGYDDELNAAMEYIFGNTLICADSDEAKLVTFHNEIRMRSVTLEGDVYSPEGTLSGGSRSQGAGILVKVQQLKKVEAELKARQQALDRAEKEFDHAKAAMDKCKQAKKQLDLKAHEVGLLEERVQESNATRIISEVESIKTNIETLKQTIVESKAKQKETQAECKRIEKEMDEFKNNRGSKLDEIKAEIKKKKGEVSKQTVEVKTLQREVQTAELELEQMEKDIASSGVELAEARTHLAKTENALQELKRTVKDKQNELKAIEAKIAEETKMLTSFQDELDALDRAIKAKRQEIVDTDMAVTELKLEIERAKKDQKNAADAVAKLESRFEWIQDEYQTFGKEGSQYNFANVNMNGMKAKCQKLEEEQNAAKKKVNPKVLTMIDSVEKKEKELIGMYRQVLKDKSKIEETVAKLDDYKKDALQKTWETVNVEFGNIFAELLPGNFSKLQPPEKMDITQGLEVKVRLGTVWKASLTELSGGQRSLIALSLIMALLHFKPAPMYILDEIDAALDLSHTENIGRLFRTRFKGSQFIVVSLKDGLFSNANVLFRARFRDGTSIVERTSQRSASGLYDKENAQPKTASGTGSKGRAAAISANGAGLIAAA</sequence>
<proteinExistence type="inferred from homology"/>
<dbReference type="InterPro" id="IPR024704">
    <property type="entry name" value="SMC"/>
</dbReference>